<evidence type="ECO:0000313" key="2">
    <source>
        <dbReference type="EMBL" id="KAJ1162777.1"/>
    </source>
</evidence>
<dbReference type="AlphaFoldDB" id="A0AAV7SDZ1"/>
<organism evidence="2 3">
    <name type="scientific">Pleurodeles waltl</name>
    <name type="common">Iberian ribbed newt</name>
    <dbReference type="NCBI Taxonomy" id="8319"/>
    <lineage>
        <taxon>Eukaryota</taxon>
        <taxon>Metazoa</taxon>
        <taxon>Chordata</taxon>
        <taxon>Craniata</taxon>
        <taxon>Vertebrata</taxon>
        <taxon>Euteleostomi</taxon>
        <taxon>Amphibia</taxon>
        <taxon>Batrachia</taxon>
        <taxon>Caudata</taxon>
        <taxon>Salamandroidea</taxon>
        <taxon>Salamandridae</taxon>
        <taxon>Pleurodelinae</taxon>
        <taxon>Pleurodeles</taxon>
    </lineage>
</organism>
<evidence type="ECO:0000256" key="1">
    <source>
        <dbReference type="SAM" id="MobiDB-lite"/>
    </source>
</evidence>
<evidence type="ECO:0000313" key="3">
    <source>
        <dbReference type="Proteomes" id="UP001066276"/>
    </source>
</evidence>
<proteinExistence type="predicted"/>
<comment type="caution">
    <text evidence="2">The sequence shown here is derived from an EMBL/GenBank/DDBJ whole genome shotgun (WGS) entry which is preliminary data.</text>
</comment>
<feature type="region of interest" description="Disordered" evidence="1">
    <location>
        <begin position="54"/>
        <end position="73"/>
    </location>
</feature>
<dbReference type="EMBL" id="JANPWB010000008">
    <property type="protein sequence ID" value="KAJ1162777.1"/>
    <property type="molecule type" value="Genomic_DNA"/>
</dbReference>
<accession>A0AAV7SDZ1</accession>
<sequence length="120" mass="12967">MAATLSTALAASCSSTRREEEMIMMMMETAPESRNATGTTASVKEMIWKVEMAHGNRTASKHTRGQKRRPEAVKRWGPGARTILESVAGVAAERRCESVLRGPVERTASAVLGRPLLSPA</sequence>
<gene>
    <name evidence="2" type="ORF">NDU88_003242</name>
</gene>
<dbReference type="Proteomes" id="UP001066276">
    <property type="component" value="Chromosome 4_2"/>
</dbReference>
<reference evidence="2" key="1">
    <citation type="journal article" date="2022" name="bioRxiv">
        <title>Sequencing and chromosome-scale assembly of the giantPleurodeles waltlgenome.</title>
        <authorList>
            <person name="Brown T."/>
            <person name="Elewa A."/>
            <person name="Iarovenko S."/>
            <person name="Subramanian E."/>
            <person name="Araus A.J."/>
            <person name="Petzold A."/>
            <person name="Susuki M."/>
            <person name="Suzuki K.-i.T."/>
            <person name="Hayashi T."/>
            <person name="Toyoda A."/>
            <person name="Oliveira C."/>
            <person name="Osipova E."/>
            <person name="Leigh N.D."/>
            <person name="Simon A."/>
            <person name="Yun M.H."/>
        </authorList>
    </citation>
    <scope>NUCLEOTIDE SEQUENCE</scope>
    <source>
        <strain evidence="2">20211129_DDA</strain>
        <tissue evidence="2">Liver</tissue>
    </source>
</reference>
<keyword evidence="3" id="KW-1185">Reference proteome</keyword>
<protein>
    <submittedName>
        <fullName evidence="2">Uncharacterized protein</fullName>
    </submittedName>
</protein>
<name>A0AAV7SDZ1_PLEWA</name>